<feature type="transmembrane region" description="Helical" evidence="1">
    <location>
        <begin position="84"/>
        <end position="101"/>
    </location>
</feature>
<evidence type="ECO:0000256" key="1">
    <source>
        <dbReference type="SAM" id="Phobius"/>
    </source>
</evidence>
<dbReference type="RefSeq" id="WP_153234162.1">
    <property type="nucleotide sequence ID" value="NZ_WINI01000003.1"/>
</dbReference>
<accession>A0A843YSU5</accession>
<keyword evidence="1" id="KW-1133">Transmembrane helix</keyword>
<evidence type="ECO:0000259" key="2">
    <source>
        <dbReference type="Pfam" id="PF04892"/>
    </source>
</evidence>
<feature type="transmembrane region" description="Helical" evidence="1">
    <location>
        <begin position="309"/>
        <end position="326"/>
    </location>
</feature>
<dbReference type="OrthoDB" id="9780818at2"/>
<dbReference type="EMBL" id="WINI01000003">
    <property type="protein sequence ID" value="MQR00578.1"/>
    <property type="molecule type" value="Genomic_DNA"/>
</dbReference>
<evidence type="ECO:0000313" key="3">
    <source>
        <dbReference type="EMBL" id="MQR00578.1"/>
    </source>
</evidence>
<feature type="transmembrane region" description="Helical" evidence="1">
    <location>
        <begin position="163"/>
        <end position="184"/>
    </location>
</feature>
<feature type="domain" description="VanZ-like" evidence="2">
    <location>
        <begin position="20"/>
        <end position="134"/>
    </location>
</feature>
<feature type="transmembrane region" description="Helical" evidence="1">
    <location>
        <begin position="278"/>
        <end position="297"/>
    </location>
</feature>
<proteinExistence type="predicted"/>
<keyword evidence="1" id="KW-0812">Transmembrane</keyword>
<comment type="caution">
    <text evidence="3">The sequence shown here is derived from an EMBL/GenBank/DDBJ whole genome shotgun (WGS) entry which is preliminary data.</text>
</comment>
<keyword evidence="4" id="KW-1185">Reference proteome</keyword>
<sequence length="382" mass="43018">MIVPKLPTRHRSSSFVRISFLIYWLLIIYASWYPFIGWRDLGISPFAFLSARLPYYWTVFDVWVNVAGYLPLGLLAVLVLPRRLHFVIAIVLATLFGMLNSGVMEAVQTYLPTRVSDKLDFLTNSAGTLIGAVIGVQLRSWLDADSKILRLREYWFNRDASRGMVIVALWPCAQLTPLSHLFGFGQLSTMTSTWLSKWFEQPISISGWITNEAQLSVAQYWLVETIITACGLIGAGLMLLIVLRKQAPKFILVSLLLAATLLIKTMASALLFTPENALVWLTPGALTGLLIGILLLAALSFSPHQVQRWLAVLALMISLIVVNVIPDNPYYMATLQTWNLGKFLNFYGVSQFLALLWPFFALWFLLQPMQSMKSNLKPSLKQ</sequence>
<dbReference type="Proteomes" id="UP000451565">
    <property type="component" value="Unassembled WGS sequence"/>
</dbReference>
<organism evidence="3 4">
    <name type="scientific">Glaciimonas soli</name>
    <dbReference type="NCBI Taxonomy" id="2590999"/>
    <lineage>
        <taxon>Bacteria</taxon>
        <taxon>Pseudomonadati</taxon>
        <taxon>Pseudomonadota</taxon>
        <taxon>Betaproteobacteria</taxon>
        <taxon>Burkholderiales</taxon>
        <taxon>Oxalobacteraceae</taxon>
        <taxon>Glaciimonas</taxon>
    </lineage>
</organism>
<reference evidence="3 4" key="1">
    <citation type="submission" date="2019-10" db="EMBL/GenBank/DDBJ databases">
        <title>Glaciimonas soli sp. nov., a psychrophilic bacterium isolated from the forest soil of a high elevation mountain in Taiwan.</title>
        <authorList>
            <person name="Wang L.-T."/>
            <person name="Shieh W.Y."/>
        </authorList>
    </citation>
    <scope>NUCLEOTIDE SEQUENCE [LARGE SCALE GENOMIC DNA]</scope>
    <source>
        <strain evidence="3 4">GS1</strain>
    </source>
</reference>
<evidence type="ECO:0000313" key="4">
    <source>
        <dbReference type="Proteomes" id="UP000451565"/>
    </source>
</evidence>
<dbReference type="InterPro" id="IPR006976">
    <property type="entry name" value="VanZ-like"/>
</dbReference>
<feature type="transmembrane region" description="Helical" evidence="1">
    <location>
        <begin position="250"/>
        <end position="272"/>
    </location>
</feature>
<gene>
    <name evidence="3" type="ORF">GEV47_07765</name>
</gene>
<feature type="transmembrane region" description="Helical" evidence="1">
    <location>
        <begin position="55"/>
        <end position="77"/>
    </location>
</feature>
<feature type="transmembrane region" description="Helical" evidence="1">
    <location>
        <begin position="220"/>
        <end position="243"/>
    </location>
</feature>
<feature type="transmembrane region" description="Helical" evidence="1">
    <location>
        <begin position="121"/>
        <end position="142"/>
    </location>
</feature>
<feature type="transmembrane region" description="Helical" evidence="1">
    <location>
        <begin position="346"/>
        <end position="366"/>
    </location>
</feature>
<feature type="transmembrane region" description="Helical" evidence="1">
    <location>
        <begin position="15"/>
        <end position="35"/>
    </location>
</feature>
<name>A0A843YSU5_9BURK</name>
<dbReference type="AlphaFoldDB" id="A0A843YSU5"/>
<protein>
    <recommendedName>
        <fullName evidence="2">VanZ-like domain-containing protein</fullName>
    </recommendedName>
</protein>
<dbReference type="Pfam" id="PF04892">
    <property type="entry name" value="VanZ"/>
    <property type="match status" value="1"/>
</dbReference>
<keyword evidence="1" id="KW-0472">Membrane</keyword>